<gene>
    <name evidence="2" type="ORF">J2S63_003009</name>
</gene>
<comment type="caution">
    <text evidence="2">The sequence shown here is derived from an EMBL/GenBank/DDBJ whole genome shotgun (WGS) entry which is preliminary data.</text>
</comment>
<feature type="transmembrane region" description="Helical" evidence="1">
    <location>
        <begin position="92"/>
        <end position="109"/>
    </location>
</feature>
<feature type="transmembrane region" description="Helical" evidence="1">
    <location>
        <begin position="68"/>
        <end position="85"/>
    </location>
</feature>
<organism evidence="2 3">
    <name type="scientific">Nocardioides marmoribigeumensis</name>
    <dbReference type="NCBI Taxonomy" id="433649"/>
    <lineage>
        <taxon>Bacteria</taxon>
        <taxon>Bacillati</taxon>
        <taxon>Actinomycetota</taxon>
        <taxon>Actinomycetes</taxon>
        <taxon>Propionibacteriales</taxon>
        <taxon>Nocardioidaceae</taxon>
        <taxon>Nocardioides</taxon>
    </lineage>
</organism>
<keyword evidence="3" id="KW-1185">Reference proteome</keyword>
<dbReference type="EMBL" id="JAVDYG010000001">
    <property type="protein sequence ID" value="MDR7363456.1"/>
    <property type="molecule type" value="Genomic_DNA"/>
</dbReference>
<keyword evidence="1" id="KW-1133">Transmembrane helix</keyword>
<protein>
    <recommendedName>
        <fullName evidence="4">DUF4956 domain-containing protein</fullName>
    </recommendedName>
</protein>
<reference evidence="2 3" key="1">
    <citation type="submission" date="2023-07" db="EMBL/GenBank/DDBJ databases">
        <title>Sequencing the genomes of 1000 actinobacteria strains.</title>
        <authorList>
            <person name="Klenk H.-P."/>
        </authorList>
    </citation>
    <scope>NUCLEOTIDE SEQUENCE [LARGE SCALE GENOMIC DNA]</scope>
    <source>
        <strain evidence="2 3">DSM 19426</strain>
    </source>
</reference>
<evidence type="ECO:0008006" key="4">
    <source>
        <dbReference type="Google" id="ProtNLM"/>
    </source>
</evidence>
<dbReference type="RefSeq" id="WP_310303884.1">
    <property type="nucleotide sequence ID" value="NZ_BAAAPS010000003.1"/>
</dbReference>
<feature type="transmembrane region" description="Helical" evidence="1">
    <location>
        <begin position="15"/>
        <end position="34"/>
    </location>
</feature>
<sequence length="209" mass="21804">MSLIAAIPHGSSAEAVGRLGLDVLAMVALVQVLYRRRPSAPEMALVLAVLNVGLFAAVQAIASGDFSTGVGFGLFGLLSLVRLRSAAFSLREMAYTFAALVLGLVNGLAGVPPLVVLLLDLLLLGAILVTDAGTGARTSRTMRVTLDQVFPDLTAASAAVESRLGVRPIGIAVTDVDYVRETTRVWVRYEVDPSMGSVPELVGVEAGDE</sequence>
<dbReference type="Pfam" id="PF16316">
    <property type="entry name" value="DUF4956"/>
    <property type="match status" value="1"/>
</dbReference>
<evidence type="ECO:0000313" key="2">
    <source>
        <dbReference type="EMBL" id="MDR7363456.1"/>
    </source>
</evidence>
<dbReference type="Proteomes" id="UP001183648">
    <property type="component" value="Unassembled WGS sequence"/>
</dbReference>
<keyword evidence="1" id="KW-0812">Transmembrane</keyword>
<accession>A0ABU2BYI1</accession>
<name>A0ABU2BYI1_9ACTN</name>
<dbReference type="InterPro" id="IPR032531">
    <property type="entry name" value="DUF4956"/>
</dbReference>
<evidence type="ECO:0000256" key="1">
    <source>
        <dbReference type="SAM" id="Phobius"/>
    </source>
</evidence>
<keyword evidence="1" id="KW-0472">Membrane</keyword>
<evidence type="ECO:0000313" key="3">
    <source>
        <dbReference type="Proteomes" id="UP001183648"/>
    </source>
</evidence>
<proteinExistence type="predicted"/>
<feature type="transmembrane region" description="Helical" evidence="1">
    <location>
        <begin position="43"/>
        <end position="62"/>
    </location>
</feature>